<dbReference type="AlphaFoldDB" id="A0A0D2E2D7"/>
<dbReference type="PANTHER" id="PTHR31465">
    <property type="entry name" value="PROTEIN RTA1-RELATED"/>
    <property type="match status" value="1"/>
</dbReference>
<feature type="transmembrane region" description="Helical" evidence="5">
    <location>
        <begin position="143"/>
        <end position="161"/>
    </location>
</feature>
<keyword evidence="2 5" id="KW-0812">Transmembrane</keyword>
<organism evidence="6 7">
    <name type="scientific">Phialophora macrospora</name>
    <dbReference type="NCBI Taxonomy" id="1851006"/>
    <lineage>
        <taxon>Eukaryota</taxon>
        <taxon>Fungi</taxon>
        <taxon>Dikarya</taxon>
        <taxon>Ascomycota</taxon>
        <taxon>Pezizomycotina</taxon>
        <taxon>Eurotiomycetes</taxon>
        <taxon>Chaetothyriomycetidae</taxon>
        <taxon>Chaetothyriales</taxon>
        <taxon>Herpotrichiellaceae</taxon>
        <taxon>Phialophora</taxon>
    </lineage>
</organism>
<evidence type="ECO:0000256" key="2">
    <source>
        <dbReference type="ARBA" id="ARBA00022692"/>
    </source>
</evidence>
<feature type="transmembrane region" description="Helical" evidence="5">
    <location>
        <begin position="61"/>
        <end position="83"/>
    </location>
</feature>
<dbReference type="Pfam" id="PF04479">
    <property type="entry name" value="RTA1"/>
    <property type="match status" value="1"/>
</dbReference>
<evidence type="ECO:0000256" key="5">
    <source>
        <dbReference type="SAM" id="Phobius"/>
    </source>
</evidence>
<evidence type="ECO:0000256" key="3">
    <source>
        <dbReference type="ARBA" id="ARBA00022989"/>
    </source>
</evidence>
<dbReference type="PANTHER" id="PTHR31465:SF13">
    <property type="entry name" value="RTA1 DOMAIN PROTEIN-RELATED"/>
    <property type="match status" value="1"/>
</dbReference>
<evidence type="ECO:0000256" key="4">
    <source>
        <dbReference type="ARBA" id="ARBA00023136"/>
    </source>
</evidence>
<gene>
    <name evidence="6" type="ORF">PV04_04404</name>
</gene>
<reference evidence="6 7" key="1">
    <citation type="submission" date="2015-01" db="EMBL/GenBank/DDBJ databases">
        <title>The Genome Sequence of Capronia semiimmersa CBS27337.</title>
        <authorList>
            <consortium name="The Broad Institute Genomics Platform"/>
            <person name="Cuomo C."/>
            <person name="de Hoog S."/>
            <person name="Gorbushina A."/>
            <person name="Stielow B."/>
            <person name="Teixiera M."/>
            <person name="Abouelleil A."/>
            <person name="Chapman S.B."/>
            <person name="Priest M."/>
            <person name="Young S.K."/>
            <person name="Wortman J."/>
            <person name="Nusbaum C."/>
            <person name="Birren B."/>
        </authorList>
    </citation>
    <scope>NUCLEOTIDE SEQUENCE [LARGE SCALE GENOMIC DNA]</scope>
    <source>
        <strain evidence="6 7">CBS 27337</strain>
    </source>
</reference>
<name>A0A0D2E2D7_9EURO</name>
<dbReference type="InterPro" id="IPR007568">
    <property type="entry name" value="RTA1"/>
</dbReference>
<sequence length="218" mass="23597">MAGFICREIAADDDKANDLASVVQGLFYSATPTFALPLYTFLLSSPVSFDLMPWLNQTISFIVVWVFTSATISCTAQGCSTYFNPDAKRSSVNSALALLKASLFLQLSINAGALCILVVVFFSWRNDVGNSSGVGPRRVPSHMLVVSLFALVALIVVRNVFRTVQAFASPLSDIWTEEAYFWVFEASAMVCFSALFHVLHPAKYVSLGYACGQGGSCG</sequence>
<keyword evidence="4 5" id="KW-0472">Membrane</keyword>
<feature type="transmembrane region" description="Helical" evidence="5">
    <location>
        <begin position="181"/>
        <end position="199"/>
    </location>
</feature>
<proteinExistence type="predicted"/>
<keyword evidence="3 5" id="KW-1133">Transmembrane helix</keyword>
<evidence type="ECO:0000313" key="6">
    <source>
        <dbReference type="EMBL" id="KIW68462.1"/>
    </source>
</evidence>
<evidence type="ECO:0000256" key="1">
    <source>
        <dbReference type="ARBA" id="ARBA00004141"/>
    </source>
</evidence>
<comment type="subcellular location">
    <subcellularLocation>
        <location evidence="1">Membrane</location>
        <topology evidence="1">Multi-pass membrane protein</topology>
    </subcellularLocation>
</comment>
<feature type="transmembrane region" description="Helical" evidence="5">
    <location>
        <begin position="26"/>
        <end position="49"/>
    </location>
</feature>
<keyword evidence="7" id="KW-1185">Reference proteome</keyword>
<dbReference type="Proteomes" id="UP000054266">
    <property type="component" value="Unassembled WGS sequence"/>
</dbReference>
<accession>A0A0D2E2D7</accession>
<dbReference type="EMBL" id="KN846958">
    <property type="protein sequence ID" value="KIW68462.1"/>
    <property type="molecule type" value="Genomic_DNA"/>
</dbReference>
<evidence type="ECO:0008006" key="8">
    <source>
        <dbReference type="Google" id="ProtNLM"/>
    </source>
</evidence>
<evidence type="ECO:0000313" key="7">
    <source>
        <dbReference type="Proteomes" id="UP000054266"/>
    </source>
</evidence>
<dbReference type="GO" id="GO:0016020">
    <property type="term" value="C:membrane"/>
    <property type="evidence" value="ECO:0007669"/>
    <property type="project" value="UniProtKB-SubCell"/>
</dbReference>
<feature type="transmembrane region" description="Helical" evidence="5">
    <location>
        <begin position="103"/>
        <end position="122"/>
    </location>
</feature>
<protein>
    <recommendedName>
        <fullName evidence="8">Transmembrane protein</fullName>
    </recommendedName>
</protein>
<dbReference type="HOGENOM" id="CLU_088296_0_0_1"/>